<dbReference type="OrthoDB" id="416777at2759"/>
<name>A0A9W9TUG7_PENCI</name>
<dbReference type="RefSeq" id="XP_056504677.1">
    <property type="nucleotide sequence ID" value="XM_056642183.1"/>
</dbReference>
<accession>A0A9W9TUG7</accession>
<gene>
    <name evidence="1" type="ORF">N7469_003263</name>
</gene>
<dbReference type="AlphaFoldDB" id="A0A9W9TUG7"/>
<reference evidence="1" key="2">
    <citation type="journal article" date="2023" name="IMA Fungus">
        <title>Comparative genomic study of the Penicillium genus elucidates a diverse pangenome and 15 lateral gene transfer events.</title>
        <authorList>
            <person name="Petersen C."/>
            <person name="Sorensen T."/>
            <person name="Nielsen M.R."/>
            <person name="Sondergaard T.E."/>
            <person name="Sorensen J.L."/>
            <person name="Fitzpatrick D.A."/>
            <person name="Frisvad J.C."/>
            <person name="Nielsen K.L."/>
        </authorList>
    </citation>
    <scope>NUCLEOTIDE SEQUENCE</scope>
    <source>
        <strain evidence="1">IBT 23319</strain>
    </source>
</reference>
<proteinExistence type="predicted"/>
<evidence type="ECO:0000313" key="2">
    <source>
        <dbReference type="Proteomes" id="UP001147733"/>
    </source>
</evidence>
<dbReference type="GeneID" id="81381350"/>
<organism evidence="1 2">
    <name type="scientific">Penicillium citrinum</name>
    <dbReference type="NCBI Taxonomy" id="5077"/>
    <lineage>
        <taxon>Eukaryota</taxon>
        <taxon>Fungi</taxon>
        <taxon>Dikarya</taxon>
        <taxon>Ascomycota</taxon>
        <taxon>Pezizomycotina</taxon>
        <taxon>Eurotiomycetes</taxon>
        <taxon>Eurotiomycetidae</taxon>
        <taxon>Eurotiales</taxon>
        <taxon>Aspergillaceae</taxon>
        <taxon>Penicillium</taxon>
    </lineage>
</organism>
<comment type="caution">
    <text evidence="1">The sequence shown here is derived from an EMBL/GenBank/DDBJ whole genome shotgun (WGS) entry which is preliminary data.</text>
</comment>
<sequence length="62" mass="7396">MDWLLEFGCSSEGSLKRNPHHNPDFWIDEEQYGGAVRHVFRSATDEEIPLFKERMQVFLRSR</sequence>
<protein>
    <submittedName>
        <fullName evidence="1">Uncharacterized protein</fullName>
    </submittedName>
</protein>
<keyword evidence="2" id="KW-1185">Reference proteome</keyword>
<dbReference type="EMBL" id="JAPQKT010000002">
    <property type="protein sequence ID" value="KAJ5241672.1"/>
    <property type="molecule type" value="Genomic_DNA"/>
</dbReference>
<reference evidence="1" key="1">
    <citation type="submission" date="2022-11" db="EMBL/GenBank/DDBJ databases">
        <authorList>
            <person name="Petersen C."/>
        </authorList>
    </citation>
    <scope>NUCLEOTIDE SEQUENCE</scope>
    <source>
        <strain evidence="1">IBT 23319</strain>
    </source>
</reference>
<dbReference type="Proteomes" id="UP001147733">
    <property type="component" value="Unassembled WGS sequence"/>
</dbReference>
<evidence type="ECO:0000313" key="1">
    <source>
        <dbReference type="EMBL" id="KAJ5241672.1"/>
    </source>
</evidence>